<dbReference type="Proteomes" id="UP000037660">
    <property type="component" value="Unassembled WGS sequence"/>
</dbReference>
<keyword evidence="11" id="KW-1185">Reference proteome</keyword>
<dbReference type="GO" id="GO:0000156">
    <property type="term" value="F:phosphorelay response regulator activity"/>
    <property type="evidence" value="ECO:0007669"/>
    <property type="project" value="TreeGrafter"/>
</dbReference>
<keyword evidence="5" id="KW-0804">Transcription</keyword>
<dbReference type="InterPro" id="IPR039420">
    <property type="entry name" value="WalR-like"/>
</dbReference>
<dbReference type="GO" id="GO:0032993">
    <property type="term" value="C:protein-DNA complex"/>
    <property type="evidence" value="ECO:0007669"/>
    <property type="project" value="TreeGrafter"/>
</dbReference>
<dbReference type="Pfam" id="PF00072">
    <property type="entry name" value="Response_reg"/>
    <property type="match status" value="1"/>
</dbReference>
<gene>
    <name evidence="10" type="ORF">ISF6_1425</name>
</gene>
<dbReference type="CDD" id="cd00383">
    <property type="entry name" value="trans_reg_C"/>
    <property type="match status" value="1"/>
</dbReference>
<evidence type="ECO:0000313" key="11">
    <source>
        <dbReference type="Proteomes" id="UP000037660"/>
    </source>
</evidence>
<dbReference type="PANTHER" id="PTHR48111:SF59">
    <property type="entry name" value="TRANSCRIPTIONAL REGULATORY PROTEIN BAER"/>
    <property type="match status" value="1"/>
</dbReference>
<dbReference type="SMART" id="SM00448">
    <property type="entry name" value="REC"/>
    <property type="match status" value="1"/>
</dbReference>
<dbReference type="PROSITE" id="PS50110">
    <property type="entry name" value="RESPONSE_REGULATORY"/>
    <property type="match status" value="1"/>
</dbReference>
<dbReference type="InterPro" id="IPR001789">
    <property type="entry name" value="Sig_transdc_resp-reg_receiver"/>
</dbReference>
<dbReference type="PANTHER" id="PTHR48111">
    <property type="entry name" value="REGULATOR OF RPOS"/>
    <property type="match status" value="1"/>
</dbReference>
<comment type="caution">
    <text evidence="10">The sequence shown here is derived from an EMBL/GenBank/DDBJ whole genome shotgun (WGS) entry which is preliminary data.</text>
</comment>
<sequence>MADAAGPGLGTGASGAAGAAARILVVEDEPKMASLISDYLRAEGHAPQWIADGREVLPALRQSPCDLVLLDIMLPGLDGLSVCRALRAVSEVPIVMLTARVEEADRLAGLDCGADDYICKTPFSPREIMARVRAILRRTRRSEGEGDGAAPGPLQIDEAAWTARYHGIALDLTPIEFRLLRTLAGAPQRVFSRDSLLDLVHEDARAVTERAVDSHVKNLRRKLEAAAPGQHPIRSIYGVGYKFEP</sequence>
<accession>A0A0K8NZ39</accession>
<dbReference type="GO" id="GO:0005829">
    <property type="term" value="C:cytosol"/>
    <property type="evidence" value="ECO:0007669"/>
    <property type="project" value="TreeGrafter"/>
</dbReference>
<keyword evidence="2" id="KW-0902">Two-component regulatory system</keyword>
<dbReference type="SUPFAM" id="SSF52172">
    <property type="entry name" value="CheY-like"/>
    <property type="match status" value="1"/>
</dbReference>
<feature type="DNA-binding region" description="OmpR/PhoB-type" evidence="7">
    <location>
        <begin position="146"/>
        <end position="245"/>
    </location>
</feature>
<dbReference type="InterPro" id="IPR011006">
    <property type="entry name" value="CheY-like_superfamily"/>
</dbReference>
<dbReference type="InterPro" id="IPR036388">
    <property type="entry name" value="WH-like_DNA-bd_sf"/>
</dbReference>
<evidence type="ECO:0000256" key="2">
    <source>
        <dbReference type="ARBA" id="ARBA00023012"/>
    </source>
</evidence>
<proteinExistence type="predicted"/>
<dbReference type="PROSITE" id="PS51755">
    <property type="entry name" value="OMPR_PHOB"/>
    <property type="match status" value="1"/>
</dbReference>
<keyword evidence="3" id="KW-0805">Transcription regulation</keyword>
<reference evidence="11" key="1">
    <citation type="submission" date="2015-07" db="EMBL/GenBank/DDBJ databases">
        <title>Discovery of a poly(ethylene terephthalate assimilation.</title>
        <authorList>
            <person name="Yoshida S."/>
            <person name="Hiraga K."/>
            <person name="Takehana T."/>
            <person name="Taniguchi I."/>
            <person name="Yamaji H."/>
            <person name="Maeda Y."/>
            <person name="Toyohara K."/>
            <person name="Miyamoto K."/>
            <person name="Kimura Y."/>
            <person name="Oda K."/>
        </authorList>
    </citation>
    <scope>NUCLEOTIDE SEQUENCE [LARGE SCALE GENOMIC DNA]</scope>
    <source>
        <strain evidence="11">NBRC 110686 / TISTR 2288 / 201-F6</strain>
    </source>
</reference>
<evidence type="ECO:0000259" key="8">
    <source>
        <dbReference type="PROSITE" id="PS50110"/>
    </source>
</evidence>
<dbReference type="InterPro" id="IPR001867">
    <property type="entry name" value="OmpR/PhoB-type_DNA-bd"/>
</dbReference>
<dbReference type="Pfam" id="PF00486">
    <property type="entry name" value="Trans_reg_C"/>
    <property type="match status" value="1"/>
</dbReference>
<keyword evidence="1 6" id="KW-0597">Phosphoprotein</keyword>
<feature type="domain" description="Response regulatory" evidence="8">
    <location>
        <begin position="22"/>
        <end position="135"/>
    </location>
</feature>
<evidence type="ECO:0000256" key="5">
    <source>
        <dbReference type="ARBA" id="ARBA00023163"/>
    </source>
</evidence>
<dbReference type="GO" id="GO:0000976">
    <property type="term" value="F:transcription cis-regulatory region binding"/>
    <property type="evidence" value="ECO:0007669"/>
    <property type="project" value="TreeGrafter"/>
</dbReference>
<dbReference type="SUPFAM" id="SSF46894">
    <property type="entry name" value="C-terminal effector domain of the bipartite response regulators"/>
    <property type="match status" value="1"/>
</dbReference>
<feature type="domain" description="OmpR/PhoB-type" evidence="9">
    <location>
        <begin position="146"/>
        <end position="245"/>
    </location>
</feature>
<dbReference type="STRING" id="1547922.ISF6_1425"/>
<dbReference type="EMBL" id="BBYR01000026">
    <property type="protein sequence ID" value="GAP35652.1"/>
    <property type="molecule type" value="Genomic_DNA"/>
</dbReference>
<reference evidence="10 11" key="2">
    <citation type="journal article" date="2016" name="Science">
        <title>A bacterium that degrades and assimilates poly(ethylene terephthalate).</title>
        <authorList>
            <person name="Yoshida S."/>
            <person name="Hiraga K."/>
            <person name="Takehana T."/>
            <person name="Taniguchi I."/>
            <person name="Yamaji H."/>
            <person name="Maeda Y."/>
            <person name="Toyohara K."/>
            <person name="Miyamoto K."/>
            <person name="Kimura Y."/>
            <person name="Oda K."/>
        </authorList>
    </citation>
    <scope>NUCLEOTIDE SEQUENCE [LARGE SCALE GENOMIC DNA]</scope>
    <source>
        <strain evidence="11">NBRC 110686 / TISTR 2288 / 201-F6</strain>
    </source>
</reference>
<feature type="modified residue" description="4-aspartylphosphate" evidence="6">
    <location>
        <position position="71"/>
    </location>
</feature>
<evidence type="ECO:0000256" key="4">
    <source>
        <dbReference type="ARBA" id="ARBA00023125"/>
    </source>
</evidence>
<dbReference type="SMART" id="SM00862">
    <property type="entry name" value="Trans_reg_C"/>
    <property type="match status" value="1"/>
</dbReference>
<evidence type="ECO:0000256" key="3">
    <source>
        <dbReference type="ARBA" id="ARBA00023015"/>
    </source>
</evidence>
<evidence type="ECO:0000256" key="1">
    <source>
        <dbReference type="ARBA" id="ARBA00022553"/>
    </source>
</evidence>
<dbReference type="Gene3D" id="3.40.50.2300">
    <property type="match status" value="1"/>
</dbReference>
<evidence type="ECO:0000259" key="9">
    <source>
        <dbReference type="PROSITE" id="PS51755"/>
    </source>
</evidence>
<dbReference type="Gene3D" id="6.10.250.690">
    <property type="match status" value="1"/>
</dbReference>
<dbReference type="FunFam" id="3.40.50.2300:FF:000001">
    <property type="entry name" value="DNA-binding response regulator PhoB"/>
    <property type="match status" value="1"/>
</dbReference>
<organism evidence="10 11">
    <name type="scientific">Piscinibacter sakaiensis</name>
    <name type="common">Ideonella sakaiensis</name>
    <dbReference type="NCBI Taxonomy" id="1547922"/>
    <lineage>
        <taxon>Bacteria</taxon>
        <taxon>Pseudomonadati</taxon>
        <taxon>Pseudomonadota</taxon>
        <taxon>Betaproteobacteria</taxon>
        <taxon>Burkholderiales</taxon>
        <taxon>Sphaerotilaceae</taxon>
        <taxon>Piscinibacter</taxon>
    </lineage>
</organism>
<keyword evidence="4 7" id="KW-0238">DNA-binding</keyword>
<evidence type="ECO:0000256" key="6">
    <source>
        <dbReference type="PROSITE-ProRule" id="PRU00169"/>
    </source>
</evidence>
<name>A0A0K8NZ39_PISS1</name>
<dbReference type="AlphaFoldDB" id="A0A0K8NZ39"/>
<evidence type="ECO:0000256" key="7">
    <source>
        <dbReference type="PROSITE-ProRule" id="PRU01091"/>
    </source>
</evidence>
<protein>
    <submittedName>
        <fullName evidence="10">Response regulator BaeR</fullName>
    </submittedName>
</protein>
<dbReference type="Gene3D" id="1.10.10.10">
    <property type="entry name" value="Winged helix-like DNA-binding domain superfamily/Winged helix DNA-binding domain"/>
    <property type="match status" value="1"/>
</dbReference>
<dbReference type="GO" id="GO:0006355">
    <property type="term" value="P:regulation of DNA-templated transcription"/>
    <property type="evidence" value="ECO:0007669"/>
    <property type="project" value="InterPro"/>
</dbReference>
<evidence type="ECO:0000313" key="10">
    <source>
        <dbReference type="EMBL" id="GAP35652.1"/>
    </source>
</evidence>
<dbReference type="InterPro" id="IPR016032">
    <property type="entry name" value="Sig_transdc_resp-reg_C-effctor"/>
</dbReference>